<evidence type="ECO:0000256" key="3">
    <source>
        <dbReference type="ARBA" id="ARBA00022989"/>
    </source>
</evidence>
<proteinExistence type="predicted"/>
<feature type="transmembrane region" description="Helical" evidence="5">
    <location>
        <begin position="152"/>
        <end position="174"/>
    </location>
</feature>
<sequence>MAEGEHDFGVWNYLPSVAAAVIFVILFSGSTIFHCFQIFKKKSFFFVPFALGGYFEVGGYITRILAHDDTENQLIYIMQIILLLVAPGLYAASIYMTLGRIIIYTNALHLSPIKRVLLTKIFVTGDVVSFFVQLGGASLMSEAKTQATGKTIVLIGLGVQVVFFLVFLFTALVFHSRLRKNPTAESVTSPWIKHMYALYFASLLISIRSIFRVAEFSGGKNGSLMTHEVYLYIFDSVLMFGVSMCFNVVHPGDMIGRKSSGYEESVSLA</sequence>
<dbReference type="EMBL" id="MU252464">
    <property type="protein sequence ID" value="KAG9227941.1"/>
    <property type="molecule type" value="Genomic_DNA"/>
</dbReference>
<dbReference type="GO" id="GO:0016020">
    <property type="term" value="C:membrane"/>
    <property type="evidence" value="ECO:0007669"/>
    <property type="project" value="UniProtKB-SubCell"/>
</dbReference>
<evidence type="ECO:0000256" key="2">
    <source>
        <dbReference type="ARBA" id="ARBA00022692"/>
    </source>
</evidence>
<comment type="caution">
    <text evidence="6">The sequence shown here is derived from an EMBL/GenBank/DDBJ whole genome shotgun (WGS) entry which is preliminary data.</text>
</comment>
<dbReference type="OrthoDB" id="3358017at2759"/>
<feature type="transmembrane region" description="Helical" evidence="5">
    <location>
        <begin position="74"/>
        <end position="96"/>
    </location>
</feature>
<dbReference type="Proteomes" id="UP000824998">
    <property type="component" value="Unassembled WGS sequence"/>
</dbReference>
<feature type="transmembrane region" description="Helical" evidence="5">
    <location>
        <begin position="43"/>
        <end position="62"/>
    </location>
</feature>
<dbReference type="PANTHER" id="PTHR31465">
    <property type="entry name" value="PROTEIN RTA1-RELATED"/>
    <property type="match status" value="1"/>
</dbReference>
<keyword evidence="4 5" id="KW-0472">Membrane</keyword>
<gene>
    <name evidence="6" type="ORF">BJ875DRAFT_509851</name>
</gene>
<name>A0A9P8C096_9HELO</name>
<feature type="transmembrane region" description="Helical" evidence="5">
    <location>
        <begin position="13"/>
        <end position="36"/>
    </location>
</feature>
<evidence type="ECO:0000313" key="7">
    <source>
        <dbReference type="Proteomes" id="UP000824998"/>
    </source>
</evidence>
<dbReference type="PANTHER" id="PTHR31465:SF1">
    <property type="entry name" value="PROTEIN RTA1-RELATED"/>
    <property type="match status" value="1"/>
</dbReference>
<dbReference type="Pfam" id="PF04479">
    <property type="entry name" value="RTA1"/>
    <property type="match status" value="1"/>
</dbReference>
<dbReference type="AlphaFoldDB" id="A0A9P8C096"/>
<feature type="transmembrane region" description="Helical" evidence="5">
    <location>
        <begin position="195"/>
        <end position="214"/>
    </location>
</feature>
<feature type="transmembrane region" description="Helical" evidence="5">
    <location>
        <begin position="229"/>
        <end position="249"/>
    </location>
</feature>
<keyword evidence="2 5" id="KW-0812">Transmembrane</keyword>
<accession>A0A9P8C096</accession>
<evidence type="ECO:0000256" key="4">
    <source>
        <dbReference type="ARBA" id="ARBA00023136"/>
    </source>
</evidence>
<evidence type="ECO:0000256" key="1">
    <source>
        <dbReference type="ARBA" id="ARBA00004141"/>
    </source>
</evidence>
<keyword evidence="7" id="KW-1185">Reference proteome</keyword>
<reference evidence="6" key="1">
    <citation type="journal article" date="2021" name="IMA Fungus">
        <title>Genomic characterization of three marine fungi, including Emericellopsis atlantica sp. nov. with signatures of a generalist lifestyle and marine biomass degradation.</title>
        <authorList>
            <person name="Hagestad O.C."/>
            <person name="Hou L."/>
            <person name="Andersen J.H."/>
            <person name="Hansen E.H."/>
            <person name="Altermark B."/>
            <person name="Li C."/>
            <person name="Kuhnert E."/>
            <person name="Cox R.J."/>
            <person name="Crous P.W."/>
            <person name="Spatafora J.W."/>
            <person name="Lail K."/>
            <person name="Amirebrahimi M."/>
            <person name="Lipzen A."/>
            <person name="Pangilinan J."/>
            <person name="Andreopoulos W."/>
            <person name="Hayes R.D."/>
            <person name="Ng V."/>
            <person name="Grigoriev I.V."/>
            <person name="Jackson S.A."/>
            <person name="Sutton T.D.S."/>
            <person name="Dobson A.D.W."/>
            <person name="Rama T."/>
        </authorList>
    </citation>
    <scope>NUCLEOTIDE SEQUENCE</scope>
    <source>
        <strain evidence="6">TRa018bII</strain>
    </source>
</reference>
<comment type="subcellular location">
    <subcellularLocation>
        <location evidence="1">Membrane</location>
        <topology evidence="1">Multi-pass membrane protein</topology>
    </subcellularLocation>
</comment>
<dbReference type="InterPro" id="IPR007568">
    <property type="entry name" value="RTA1"/>
</dbReference>
<protein>
    <submittedName>
        <fullName evidence="6">RTA1 like protein-domain-containing protein</fullName>
    </submittedName>
</protein>
<evidence type="ECO:0000256" key="5">
    <source>
        <dbReference type="SAM" id="Phobius"/>
    </source>
</evidence>
<organism evidence="6 7">
    <name type="scientific">Amylocarpus encephaloides</name>
    <dbReference type="NCBI Taxonomy" id="45428"/>
    <lineage>
        <taxon>Eukaryota</taxon>
        <taxon>Fungi</taxon>
        <taxon>Dikarya</taxon>
        <taxon>Ascomycota</taxon>
        <taxon>Pezizomycotina</taxon>
        <taxon>Leotiomycetes</taxon>
        <taxon>Helotiales</taxon>
        <taxon>Helotiales incertae sedis</taxon>
        <taxon>Amylocarpus</taxon>
    </lineage>
</organism>
<evidence type="ECO:0000313" key="6">
    <source>
        <dbReference type="EMBL" id="KAG9227941.1"/>
    </source>
</evidence>
<keyword evidence="3 5" id="KW-1133">Transmembrane helix</keyword>
<feature type="transmembrane region" description="Helical" evidence="5">
    <location>
        <begin position="117"/>
        <end position="140"/>
    </location>
</feature>